<evidence type="ECO:0000313" key="2">
    <source>
        <dbReference type="Proteomes" id="UP001159363"/>
    </source>
</evidence>
<proteinExistence type="predicted"/>
<sequence>MLAIAGDRRSRTIPQKINAFKRSRDVSATRILNTCTMRTLMGAAVAEWLDCSPPTEATQPGHSRIFASGNRAGRCRCSQSFIGDSPFLPVLAFRRRSVLITTGESEQPYGRTVHKLAWQCSRYNAELYFPSSVAFVVAAAHVVSRGAEAAVAIGMTGSMPMSMRGVVDVVLVVEAQAKLTLEINRRPCGTVDDAGAINPSTRLVFTPCRFVTPSPPFPLPELPVSAPLLSHCSISPSLPHLRSGSTTLGPHSMDGELLQYQLEIESIYFGIIRRHVGRMAFQLAVRNDIQYTFHDENAGRA</sequence>
<organism evidence="1 2">
    <name type="scientific">Dryococelus australis</name>
    <dbReference type="NCBI Taxonomy" id="614101"/>
    <lineage>
        <taxon>Eukaryota</taxon>
        <taxon>Metazoa</taxon>
        <taxon>Ecdysozoa</taxon>
        <taxon>Arthropoda</taxon>
        <taxon>Hexapoda</taxon>
        <taxon>Insecta</taxon>
        <taxon>Pterygota</taxon>
        <taxon>Neoptera</taxon>
        <taxon>Polyneoptera</taxon>
        <taxon>Phasmatodea</taxon>
        <taxon>Verophasmatodea</taxon>
        <taxon>Anareolatae</taxon>
        <taxon>Phasmatidae</taxon>
        <taxon>Eurycanthinae</taxon>
        <taxon>Dryococelus</taxon>
    </lineage>
</organism>
<comment type="caution">
    <text evidence="1">The sequence shown here is derived from an EMBL/GenBank/DDBJ whole genome shotgun (WGS) entry which is preliminary data.</text>
</comment>
<dbReference type="Proteomes" id="UP001159363">
    <property type="component" value="Chromosome 3"/>
</dbReference>
<gene>
    <name evidence="1" type="ORF">PR048_007845</name>
</gene>
<name>A0ABQ9HWB3_9NEOP</name>
<evidence type="ECO:0000313" key="1">
    <source>
        <dbReference type="EMBL" id="KAJ8888355.1"/>
    </source>
</evidence>
<accession>A0ABQ9HWB3</accession>
<reference evidence="1 2" key="1">
    <citation type="submission" date="2023-02" db="EMBL/GenBank/DDBJ databases">
        <title>LHISI_Scaffold_Assembly.</title>
        <authorList>
            <person name="Stuart O.P."/>
            <person name="Cleave R."/>
            <person name="Magrath M.J.L."/>
            <person name="Mikheyev A.S."/>
        </authorList>
    </citation>
    <scope>NUCLEOTIDE SEQUENCE [LARGE SCALE GENOMIC DNA]</scope>
    <source>
        <strain evidence="1">Daus_M_001</strain>
        <tissue evidence="1">Leg muscle</tissue>
    </source>
</reference>
<protein>
    <submittedName>
        <fullName evidence="1">Uncharacterized protein</fullName>
    </submittedName>
</protein>
<dbReference type="EMBL" id="JARBHB010000003">
    <property type="protein sequence ID" value="KAJ8888355.1"/>
    <property type="molecule type" value="Genomic_DNA"/>
</dbReference>
<keyword evidence="2" id="KW-1185">Reference proteome</keyword>